<evidence type="ECO:0000256" key="2">
    <source>
        <dbReference type="ARBA" id="ARBA00010971"/>
    </source>
</evidence>
<evidence type="ECO:0000313" key="8">
    <source>
        <dbReference type="Proteomes" id="UP000215902"/>
    </source>
</evidence>
<reference evidence="7 8" key="1">
    <citation type="submission" date="2017-06" db="EMBL/GenBank/DDBJ databases">
        <title>A platform for efficient transgenesis in Macrostomum lignano, a flatworm model organism for stem cell research.</title>
        <authorList>
            <person name="Berezikov E."/>
        </authorList>
    </citation>
    <scope>NUCLEOTIDE SEQUENCE [LARGE SCALE GENOMIC DNA]</scope>
    <source>
        <strain evidence="7">DV1</strain>
        <tissue evidence="7">Whole organism</tissue>
    </source>
</reference>
<dbReference type="EMBL" id="NIVC01000029">
    <property type="protein sequence ID" value="PAA93342.1"/>
    <property type="molecule type" value="Genomic_DNA"/>
</dbReference>
<dbReference type="Gene3D" id="3.50.20.20">
    <property type="entry name" value="Janus/Ocnus"/>
    <property type="match status" value="1"/>
</dbReference>
<feature type="active site" description="Proton acceptor" evidence="5">
    <location>
        <position position="50"/>
    </location>
</feature>
<evidence type="ECO:0000256" key="5">
    <source>
        <dbReference type="PIRSR" id="PIRSR607702-1"/>
    </source>
</evidence>
<dbReference type="OrthoDB" id="10249612at2759"/>
<proteinExistence type="inferred from homology"/>
<keyword evidence="4" id="KW-0726">Sexual differentiation</keyword>
<dbReference type="GO" id="GO:0101006">
    <property type="term" value="F:protein histidine phosphatase activity"/>
    <property type="evidence" value="ECO:0007669"/>
    <property type="project" value="TreeGrafter"/>
</dbReference>
<dbReference type="GO" id="GO:0007548">
    <property type="term" value="P:sex differentiation"/>
    <property type="evidence" value="ECO:0007669"/>
    <property type="project" value="UniProtKB-KW"/>
</dbReference>
<evidence type="ECO:0000256" key="6">
    <source>
        <dbReference type="PIRSR" id="PIRSR607702-2"/>
    </source>
</evidence>
<dbReference type="PANTHER" id="PTHR12258:SF5">
    <property type="entry name" value="BCDNA.GH02250-RELATED"/>
    <property type="match status" value="1"/>
</dbReference>
<feature type="binding site" evidence="6">
    <location>
        <position position="23"/>
    </location>
    <ligand>
        <name>substrate</name>
    </ligand>
</feature>
<dbReference type="Proteomes" id="UP000215902">
    <property type="component" value="Unassembled WGS sequence"/>
</dbReference>
<dbReference type="InterPro" id="IPR038596">
    <property type="entry name" value="Janus_sf"/>
</dbReference>
<protein>
    <submittedName>
        <fullName evidence="7">Uncharacterized protein</fullName>
    </submittedName>
</protein>
<comment type="caution">
    <text evidence="7">The sequence shown here is derived from an EMBL/GenBank/DDBJ whole genome shotgun (WGS) entry which is preliminary data.</text>
</comment>
<organism evidence="7 8">
    <name type="scientific">Macrostomum lignano</name>
    <dbReference type="NCBI Taxonomy" id="282301"/>
    <lineage>
        <taxon>Eukaryota</taxon>
        <taxon>Metazoa</taxon>
        <taxon>Spiralia</taxon>
        <taxon>Lophotrochozoa</taxon>
        <taxon>Platyhelminthes</taxon>
        <taxon>Rhabditophora</taxon>
        <taxon>Macrostomorpha</taxon>
        <taxon>Macrostomida</taxon>
        <taxon>Macrostomidae</taxon>
        <taxon>Macrostomum</taxon>
    </lineage>
</organism>
<evidence type="ECO:0000256" key="1">
    <source>
        <dbReference type="ARBA" id="ARBA00002508"/>
    </source>
</evidence>
<gene>
    <name evidence="7" type="ORF">BOX15_Mlig022786g1</name>
</gene>
<dbReference type="Pfam" id="PF05005">
    <property type="entry name" value="Ocnus"/>
    <property type="match status" value="1"/>
</dbReference>
<sequence>SALKSSKLTTIAPAIIHSTGRFKYILIRIVDPETRENVNVVRGHPKFPYHADIYDDCSADWLKQGLTSECRGGGRIEWTSDGAGLCVYGYSQGFGRANHEEAKAAIAKSYPNLNISVDNDPARY</sequence>
<dbReference type="STRING" id="282301.A0A267H720"/>
<comment type="function">
    <text evidence="1">JanA and janB regulate somatic sex differentiation.</text>
</comment>
<dbReference type="AlphaFoldDB" id="A0A267H720"/>
<dbReference type="GO" id="GO:0005829">
    <property type="term" value="C:cytosol"/>
    <property type="evidence" value="ECO:0007669"/>
    <property type="project" value="TreeGrafter"/>
</dbReference>
<dbReference type="SUPFAM" id="SSF143724">
    <property type="entry name" value="PHP14-like"/>
    <property type="match status" value="1"/>
</dbReference>
<name>A0A267H720_9PLAT</name>
<dbReference type="InterPro" id="IPR007702">
    <property type="entry name" value="Janus"/>
</dbReference>
<evidence type="ECO:0000313" key="7">
    <source>
        <dbReference type="EMBL" id="PAA93342.1"/>
    </source>
</evidence>
<accession>A0A267H720</accession>
<dbReference type="PANTHER" id="PTHR12258">
    <property type="entry name" value="JANUS-A/JANUS-B"/>
    <property type="match status" value="1"/>
</dbReference>
<evidence type="ECO:0000256" key="4">
    <source>
        <dbReference type="ARBA" id="ARBA00022928"/>
    </source>
</evidence>
<comment type="similarity">
    <text evidence="2">Belongs to the janus family.</text>
</comment>
<keyword evidence="8" id="KW-1185">Reference proteome</keyword>
<feature type="non-terminal residue" evidence="7">
    <location>
        <position position="1"/>
    </location>
</feature>
<keyword evidence="3" id="KW-0221">Differentiation</keyword>
<evidence type="ECO:0000256" key="3">
    <source>
        <dbReference type="ARBA" id="ARBA00022782"/>
    </source>
</evidence>
<dbReference type="GO" id="GO:0030154">
    <property type="term" value="P:cell differentiation"/>
    <property type="evidence" value="ECO:0007669"/>
    <property type="project" value="UniProtKB-KW"/>
</dbReference>